<dbReference type="PANTHER" id="PTHR12442:SF7">
    <property type="entry name" value="DYNEIN AXONEMAL INTERMEDIATE CHAIN 2"/>
    <property type="match status" value="1"/>
</dbReference>
<evidence type="ECO:0000256" key="6">
    <source>
        <dbReference type="ARBA" id="ARBA00022737"/>
    </source>
</evidence>
<keyword evidence="10" id="KW-0206">Cytoskeleton</keyword>
<evidence type="ECO:0000256" key="9">
    <source>
        <dbReference type="ARBA" id="ARBA00023175"/>
    </source>
</evidence>
<comment type="caution">
    <text evidence="12">The sequence shown here is derived from an EMBL/GenBank/DDBJ whole genome shotgun (WGS) entry which is preliminary data.</text>
</comment>
<organism evidence="12 13">
    <name type="scientific">Neocallimastix californiae</name>
    <dbReference type="NCBI Taxonomy" id="1754190"/>
    <lineage>
        <taxon>Eukaryota</taxon>
        <taxon>Fungi</taxon>
        <taxon>Fungi incertae sedis</taxon>
        <taxon>Chytridiomycota</taxon>
        <taxon>Chytridiomycota incertae sedis</taxon>
        <taxon>Neocallimastigomycetes</taxon>
        <taxon>Neocallimastigales</taxon>
        <taxon>Neocallimastigaceae</taxon>
        <taxon>Neocallimastix</taxon>
    </lineage>
</organism>
<gene>
    <name evidence="12" type="ORF">LY90DRAFT_377283</name>
</gene>
<keyword evidence="13" id="KW-1185">Reference proteome</keyword>
<evidence type="ECO:0000256" key="8">
    <source>
        <dbReference type="ARBA" id="ARBA00023069"/>
    </source>
</evidence>
<protein>
    <submittedName>
        <fullName evidence="12">WD40 repeat-like protein</fullName>
    </submittedName>
</protein>
<keyword evidence="6" id="KW-0677">Repeat</keyword>
<dbReference type="InterPro" id="IPR015943">
    <property type="entry name" value="WD40/YVTN_repeat-like_dom_sf"/>
</dbReference>
<accession>A0A1Y2EYL0</accession>
<evidence type="ECO:0000256" key="7">
    <source>
        <dbReference type="ARBA" id="ARBA00023017"/>
    </source>
</evidence>
<evidence type="ECO:0000256" key="2">
    <source>
        <dbReference type="ARBA" id="ARBA00011059"/>
    </source>
</evidence>
<dbReference type="InterPro" id="IPR050687">
    <property type="entry name" value="Dynein_IC"/>
</dbReference>
<dbReference type="Gene3D" id="2.130.10.10">
    <property type="entry name" value="YVTN repeat-like/Quinoprotein amine dehydrogenase"/>
    <property type="match status" value="2"/>
</dbReference>
<dbReference type="OrthoDB" id="366230at2759"/>
<sequence length="554" mass="63231">MEIVYVYQKKRKEFGKQPLFRNKPAWQSVDIAPDPSYMENLTEKKFCSKECQCVPEQSEHEINTESLSFSNQGILHLQGGWPKDIDPSDVEHTIRFRKKIEKDEEYIKSIKSLGDAMEQCIKQNNAIDIYEEYFKEEIESEPPVVEPPSIKTINVFRDPNAIKRAATCVSWYPDDNHKIAVAYSILQFQKMPYNMCLDSYIWDIDNPNIIDQTLTPPSPLVTLKYNPKDPHILIGGSYNGLVSYWDLRKGQYPVDTSLIEKSHNDPVFGLSWIQSKSGSEFFSASTDGKCLWWDIRKLSEPTEVLMIDAEKNGKIVGGTTIDFESTMPTKFMIGTETGNILICNKKGKTAAEKIVHNYPAHLGPIYSLRRNPFFLKNFLTIGDWSAKIWSEDVKYPLLSSKNSSSYLTDGCWSTTRPSVLYTTKMDGSIDVWDLLFKQNDPILTFQVCNAPIHTIQAQEHGKMLAVGARDGTTTLLGLSDGLVNIQNNTEKKVFSEMLEREGKREKALESALREKRVKQLKKAEAIPEPSPETIEELITQAQTEFYETIEQEQK</sequence>
<dbReference type="GO" id="GO:0005874">
    <property type="term" value="C:microtubule"/>
    <property type="evidence" value="ECO:0007669"/>
    <property type="project" value="UniProtKB-KW"/>
</dbReference>
<dbReference type="Proteomes" id="UP000193920">
    <property type="component" value="Unassembled WGS sequence"/>
</dbReference>
<keyword evidence="4" id="KW-0853">WD repeat</keyword>
<dbReference type="EMBL" id="MCOG01000021">
    <property type="protein sequence ID" value="ORY76721.1"/>
    <property type="molecule type" value="Genomic_DNA"/>
</dbReference>
<evidence type="ECO:0000256" key="10">
    <source>
        <dbReference type="ARBA" id="ARBA00023212"/>
    </source>
</evidence>
<evidence type="ECO:0000313" key="13">
    <source>
        <dbReference type="Proteomes" id="UP000193920"/>
    </source>
</evidence>
<evidence type="ECO:0000256" key="4">
    <source>
        <dbReference type="ARBA" id="ARBA00022574"/>
    </source>
</evidence>
<dbReference type="GO" id="GO:0036157">
    <property type="term" value="C:outer dynein arm"/>
    <property type="evidence" value="ECO:0007669"/>
    <property type="project" value="TreeGrafter"/>
</dbReference>
<keyword evidence="9" id="KW-0505">Motor protein</keyword>
<dbReference type="GO" id="GO:0036158">
    <property type="term" value="P:outer dynein arm assembly"/>
    <property type="evidence" value="ECO:0007669"/>
    <property type="project" value="TreeGrafter"/>
</dbReference>
<evidence type="ECO:0000256" key="11">
    <source>
        <dbReference type="ARBA" id="ARBA00023273"/>
    </source>
</evidence>
<evidence type="ECO:0000256" key="1">
    <source>
        <dbReference type="ARBA" id="ARBA00004430"/>
    </source>
</evidence>
<name>A0A1Y2EYL0_9FUNG</name>
<dbReference type="GO" id="GO:0045504">
    <property type="term" value="F:dynein heavy chain binding"/>
    <property type="evidence" value="ECO:0007669"/>
    <property type="project" value="TreeGrafter"/>
</dbReference>
<evidence type="ECO:0000256" key="5">
    <source>
        <dbReference type="ARBA" id="ARBA00022701"/>
    </source>
</evidence>
<dbReference type="SMART" id="SM00320">
    <property type="entry name" value="WD40"/>
    <property type="match status" value="5"/>
</dbReference>
<dbReference type="InterPro" id="IPR001680">
    <property type="entry name" value="WD40_rpt"/>
</dbReference>
<keyword evidence="5" id="KW-0493">Microtubule</keyword>
<dbReference type="PANTHER" id="PTHR12442">
    <property type="entry name" value="DYNEIN INTERMEDIATE CHAIN"/>
    <property type="match status" value="1"/>
</dbReference>
<keyword evidence="7" id="KW-0243">Dynein</keyword>
<comment type="subcellular location">
    <subcellularLocation>
        <location evidence="1">Cytoplasm</location>
        <location evidence="1">Cytoskeleton</location>
        <location evidence="1">Cilium axoneme</location>
    </subcellularLocation>
</comment>
<evidence type="ECO:0000313" key="12">
    <source>
        <dbReference type="EMBL" id="ORY76721.1"/>
    </source>
</evidence>
<comment type="similarity">
    <text evidence="2">Belongs to the dynein intermediate chain family.</text>
</comment>
<evidence type="ECO:0000256" key="3">
    <source>
        <dbReference type="ARBA" id="ARBA00022490"/>
    </source>
</evidence>
<dbReference type="AlphaFoldDB" id="A0A1Y2EYL0"/>
<keyword evidence="11" id="KW-0966">Cell projection</keyword>
<dbReference type="GO" id="GO:0045503">
    <property type="term" value="F:dynein light chain binding"/>
    <property type="evidence" value="ECO:0007669"/>
    <property type="project" value="TreeGrafter"/>
</dbReference>
<keyword evidence="8" id="KW-0969">Cilium</keyword>
<reference evidence="12 13" key="1">
    <citation type="submission" date="2016-08" db="EMBL/GenBank/DDBJ databases">
        <title>A Parts List for Fungal Cellulosomes Revealed by Comparative Genomics.</title>
        <authorList>
            <consortium name="DOE Joint Genome Institute"/>
            <person name="Haitjema C.H."/>
            <person name="Gilmore S.P."/>
            <person name="Henske J.K."/>
            <person name="Solomon K.V."/>
            <person name="De Groot R."/>
            <person name="Kuo A."/>
            <person name="Mondo S.J."/>
            <person name="Salamov A.A."/>
            <person name="Labutti K."/>
            <person name="Zhao Z."/>
            <person name="Chiniquy J."/>
            <person name="Barry K."/>
            <person name="Brewer H.M."/>
            <person name="Purvine S.O."/>
            <person name="Wright A.T."/>
            <person name="Boxma B."/>
            <person name="Van Alen T."/>
            <person name="Hackstein J.H."/>
            <person name="Baker S.E."/>
            <person name="Grigoriev I.V."/>
            <person name="O'Malley M.A."/>
        </authorList>
    </citation>
    <scope>NUCLEOTIDE SEQUENCE [LARGE SCALE GENOMIC DNA]</scope>
    <source>
        <strain evidence="12 13">G1</strain>
    </source>
</reference>
<proteinExistence type="inferred from homology"/>
<dbReference type="SUPFAM" id="SSF50978">
    <property type="entry name" value="WD40 repeat-like"/>
    <property type="match status" value="1"/>
</dbReference>
<keyword evidence="3" id="KW-0963">Cytoplasm</keyword>
<dbReference type="GO" id="GO:0003341">
    <property type="term" value="P:cilium movement"/>
    <property type="evidence" value="ECO:0007669"/>
    <property type="project" value="TreeGrafter"/>
</dbReference>
<dbReference type="STRING" id="1754190.A0A1Y2EYL0"/>
<dbReference type="InterPro" id="IPR036322">
    <property type="entry name" value="WD40_repeat_dom_sf"/>
</dbReference>